<dbReference type="InterPro" id="IPR009874">
    <property type="entry name" value="DUF1428"/>
</dbReference>
<accession>A0A0A0HMX9</accession>
<name>A0A0A0HMX9_9RHOB</name>
<dbReference type="RefSeq" id="WP_037274527.1">
    <property type="nucleotide sequence ID" value="NZ_KN293981.1"/>
</dbReference>
<evidence type="ECO:0008006" key="3">
    <source>
        <dbReference type="Google" id="ProtNLM"/>
    </source>
</evidence>
<dbReference type="Pfam" id="PF07237">
    <property type="entry name" value="DUF1428"/>
    <property type="match status" value="1"/>
</dbReference>
<dbReference type="eggNOG" id="COG5507">
    <property type="taxonomic scope" value="Bacteria"/>
</dbReference>
<dbReference type="AlphaFoldDB" id="A0A0A0HMX9"/>
<gene>
    <name evidence="1" type="ORF">rosmuc_02757</name>
</gene>
<dbReference type="OrthoDB" id="9792392at2"/>
<reference evidence="1 2" key="1">
    <citation type="submission" date="2013-01" db="EMBL/GenBank/DDBJ databases">
        <authorList>
            <person name="Fiebig A."/>
            <person name="Goeker M."/>
            <person name="Klenk H.-P.P."/>
        </authorList>
    </citation>
    <scope>NUCLEOTIDE SEQUENCE [LARGE SCALE GENOMIC DNA]</scope>
    <source>
        <strain evidence="1 2">DSM 17069</strain>
    </source>
</reference>
<sequence>MTYIAGFLTPVPNGNKEAYIESARKAWPLFREYGALQIMETWGDQIPEGKHTDFNRAVALEEGESVCFSWMIWPDKETHDKCGASMQTDPRWQDMDMPFDGKRMMWGGFTPIFEDTA</sequence>
<dbReference type="Gene3D" id="3.30.70.100">
    <property type="match status" value="1"/>
</dbReference>
<protein>
    <recommendedName>
        <fullName evidence="3">RNA signal recognition particle</fullName>
    </recommendedName>
</protein>
<dbReference type="PATRIC" id="fig|1288298.3.peg.2775"/>
<dbReference type="Proteomes" id="UP000030021">
    <property type="component" value="Unassembled WGS sequence"/>
</dbReference>
<comment type="caution">
    <text evidence="1">The sequence shown here is derived from an EMBL/GenBank/DDBJ whole genome shotgun (WGS) entry which is preliminary data.</text>
</comment>
<dbReference type="SUPFAM" id="SSF54909">
    <property type="entry name" value="Dimeric alpha+beta barrel"/>
    <property type="match status" value="1"/>
</dbReference>
<dbReference type="InterPro" id="IPR011008">
    <property type="entry name" value="Dimeric_a/b-barrel"/>
</dbReference>
<proteinExistence type="predicted"/>
<evidence type="ECO:0000313" key="1">
    <source>
        <dbReference type="EMBL" id="KGM87443.1"/>
    </source>
</evidence>
<dbReference type="PIRSF" id="PIRSF007028">
    <property type="entry name" value="UCP007028"/>
    <property type="match status" value="1"/>
</dbReference>
<dbReference type="EMBL" id="AONH01000014">
    <property type="protein sequence ID" value="KGM87443.1"/>
    <property type="molecule type" value="Genomic_DNA"/>
</dbReference>
<dbReference type="HOGENOM" id="CLU_136844_0_0_5"/>
<evidence type="ECO:0000313" key="2">
    <source>
        <dbReference type="Proteomes" id="UP000030021"/>
    </source>
</evidence>
<organism evidence="1 2">
    <name type="scientific">Roseovarius mucosus DSM 17069</name>
    <dbReference type="NCBI Taxonomy" id="1288298"/>
    <lineage>
        <taxon>Bacteria</taxon>
        <taxon>Pseudomonadati</taxon>
        <taxon>Pseudomonadota</taxon>
        <taxon>Alphaproteobacteria</taxon>
        <taxon>Rhodobacterales</taxon>
        <taxon>Roseobacteraceae</taxon>
        <taxon>Roseovarius</taxon>
    </lineage>
</organism>